<accession>A0A6V7NS68</accession>
<feature type="compositionally biased region" description="Low complexity" evidence="1">
    <location>
        <begin position="143"/>
        <end position="155"/>
    </location>
</feature>
<sequence length="464" mass="49447">MGMADLSRRLSVQFKLKTLARGRRVGVHLPRGALPLFPADLERGGGGGGGAAAANEAAACRGGADEGAASAWVDGIIRDLLSSATPAVSIPQLIHNVARSSTPATRPRRVLEHRPLRSTPPPTPSLHLRRRRSPPFPLGRASAPARQAPRELAQPQPQPQQPPPRLFPSCHKANNNSSSAQLAGGARVSSSSLSSSSSSSPPQPPTLLLLRPPAPAQLHLRRGAAAAAAAAAAKLCPATAPPSRALPRSSGGAAARTGPVHTAACGRRGRAEARGRSRSAGARQRLPLPLATHQSYTTPARIHGWCASRPKELDGKAPDDFTAEQVAPSDATAVAATTTVAAIESNENVEKENKEVAEQSENVEQENKEEAPMEPPSRILRWPPSRPASRRPRLQRTPQCRRRKRQRRRQGGDKARREAIPKLKEIRSARRLRPHSFYALRRGTSTRGGVARRADEVGGRAAAR</sequence>
<evidence type="ECO:0000256" key="1">
    <source>
        <dbReference type="SAM" id="MobiDB-lite"/>
    </source>
</evidence>
<name>A0A6V7NS68_ANACO</name>
<feature type="compositionally biased region" description="Low complexity" evidence="1">
    <location>
        <begin position="189"/>
        <end position="210"/>
    </location>
</feature>
<reference evidence="2" key="1">
    <citation type="submission" date="2020-07" db="EMBL/GenBank/DDBJ databases">
        <authorList>
            <person name="Lin J."/>
        </authorList>
    </citation>
    <scope>NUCLEOTIDE SEQUENCE</scope>
</reference>
<feature type="region of interest" description="Disordered" evidence="1">
    <location>
        <begin position="437"/>
        <end position="464"/>
    </location>
</feature>
<feature type="region of interest" description="Disordered" evidence="1">
    <location>
        <begin position="240"/>
        <end position="285"/>
    </location>
</feature>
<feature type="compositionally biased region" description="Basic residues" evidence="1">
    <location>
        <begin position="388"/>
        <end position="409"/>
    </location>
</feature>
<proteinExistence type="predicted"/>
<feature type="compositionally biased region" description="Basic and acidic residues" evidence="1">
    <location>
        <begin position="410"/>
        <end position="423"/>
    </location>
</feature>
<dbReference type="EMBL" id="LR862141">
    <property type="protein sequence ID" value="CAD1821443.1"/>
    <property type="molecule type" value="Genomic_DNA"/>
</dbReference>
<evidence type="ECO:0000313" key="2">
    <source>
        <dbReference type="EMBL" id="CAD1821443.1"/>
    </source>
</evidence>
<feature type="compositionally biased region" description="Basic and acidic residues" evidence="1">
    <location>
        <begin position="348"/>
        <end position="357"/>
    </location>
</feature>
<dbReference type="AlphaFoldDB" id="A0A6V7NS68"/>
<protein>
    <submittedName>
        <fullName evidence="2">Uncharacterized protein</fullName>
    </submittedName>
</protein>
<feature type="region of interest" description="Disordered" evidence="1">
    <location>
        <begin position="98"/>
        <end position="210"/>
    </location>
</feature>
<organism evidence="2">
    <name type="scientific">Ananas comosus var. bracteatus</name>
    <name type="common">red pineapple</name>
    <dbReference type="NCBI Taxonomy" id="296719"/>
    <lineage>
        <taxon>Eukaryota</taxon>
        <taxon>Viridiplantae</taxon>
        <taxon>Streptophyta</taxon>
        <taxon>Embryophyta</taxon>
        <taxon>Tracheophyta</taxon>
        <taxon>Spermatophyta</taxon>
        <taxon>Magnoliopsida</taxon>
        <taxon>Liliopsida</taxon>
        <taxon>Poales</taxon>
        <taxon>Bromeliaceae</taxon>
        <taxon>Bromelioideae</taxon>
        <taxon>Ananas</taxon>
    </lineage>
</organism>
<feature type="compositionally biased region" description="Pro residues" evidence="1">
    <location>
        <begin position="156"/>
        <end position="166"/>
    </location>
</feature>
<feature type="region of interest" description="Disordered" evidence="1">
    <location>
        <begin position="343"/>
        <end position="423"/>
    </location>
</feature>
<feature type="compositionally biased region" description="Polar residues" evidence="1">
    <location>
        <begin position="172"/>
        <end position="181"/>
    </location>
</feature>
<gene>
    <name evidence="2" type="ORF">CB5_LOCUS4654</name>
</gene>